<name>A0ABS1KPV3_9BACT</name>
<keyword evidence="12" id="KW-1185">Reference proteome</keyword>
<dbReference type="InterPro" id="IPR036097">
    <property type="entry name" value="HisK_dim/P_sf"/>
</dbReference>
<comment type="catalytic activity">
    <reaction evidence="1">
        <text>ATP + protein L-histidine = ADP + protein N-phospho-L-histidine.</text>
        <dbReference type="EC" id="2.7.13.3"/>
    </reaction>
</comment>
<dbReference type="InterPro" id="IPR050736">
    <property type="entry name" value="Sensor_HK_Regulatory"/>
</dbReference>
<dbReference type="PRINTS" id="PR00344">
    <property type="entry name" value="BCTRLSENSOR"/>
</dbReference>
<protein>
    <recommendedName>
        <fullName evidence="2">histidine kinase</fullName>
        <ecNumber evidence="2">2.7.13.3</ecNumber>
    </recommendedName>
</protein>
<reference evidence="11 12" key="1">
    <citation type="submission" date="2021-01" db="EMBL/GenBank/DDBJ databases">
        <title>Chryseolinea sp. Jin1 Genome sequencing and assembly.</title>
        <authorList>
            <person name="Kim I."/>
        </authorList>
    </citation>
    <scope>NUCLEOTIDE SEQUENCE [LARGE SCALE GENOMIC DNA]</scope>
    <source>
        <strain evidence="11 12">Jin1</strain>
    </source>
</reference>
<keyword evidence="3" id="KW-0597">Phosphoprotein</keyword>
<dbReference type="EMBL" id="JAERRB010000002">
    <property type="protein sequence ID" value="MBL0741253.1"/>
    <property type="molecule type" value="Genomic_DNA"/>
</dbReference>
<proteinExistence type="predicted"/>
<comment type="caution">
    <text evidence="11">The sequence shown here is derived from an EMBL/GenBank/DDBJ whole genome shotgun (WGS) entry which is preliminary data.</text>
</comment>
<accession>A0ABS1KPV3</accession>
<dbReference type="InterPro" id="IPR004358">
    <property type="entry name" value="Sig_transdc_His_kin-like_C"/>
</dbReference>
<dbReference type="InterPro" id="IPR000014">
    <property type="entry name" value="PAS"/>
</dbReference>
<evidence type="ECO:0000259" key="10">
    <source>
        <dbReference type="PROSITE" id="PS50113"/>
    </source>
</evidence>
<evidence type="ECO:0000256" key="5">
    <source>
        <dbReference type="ARBA" id="ARBA00022777"/>
    </source>
</evidence>
<dbReference type="RefSeq" id="WP_202008609.1">
    <property type="nucleotide sequence ID" value="NZ_JAERRB010000002.1"/>
</dbReference>
<dbReference type="InterPro" id="IPR036890">
    <property type="entry name" value="HATPase_C_sf"/>
</dbReference>
<dbReference type="CDD" id="cd00130">
    <property type="entry name" value="PAS"/>
    <property type="match status" value="1"/>
</dbReference>
<feature type="domain" description="PAS" evidence="9">
    <location>
        <begin position="270"/>
        <end position="341"/>
    </location>
</feature>
<evidence type="ECO:0000313" key="12">
    <source>
        <dbReference type="Proteomes" id="UP000613030"/>
    </source>
</evidence>
<feature type="domain" description="Histidine kinase" evidence="8">
    <location>
        <begin position="414"/>
        <end position="630"/>
    </location>
</feature>
<dbReference type="SUPFAM" id="SSF47384">
    <property type="entry name" value="Homodimeric domain of signal transducing histidine kinase"/>
    <property type="match status" value="1"/>
</dbReference>
<keyword evidence="7" id="KW-0472">Membrane</keyword>
<dbReference type="PANTHER" id="PTHR43711:SF1">
    <property type="entry name" value="HISTIDINE KINASE 1"/>
    <property type="match status" value="1"/>
</dbReference>
<gene>
    <name evidence="11" type="ORF">JI741_08475</name>
</gene>
<keyword evidence="7" id="KW-0812">Transmembrane</keyword>
<dbReference type="Pfam" id="PF05227">
    <property type="entry name" value="CHASE3"/>
    <property type="match status" value="1"/>
</dbReference>
<dbReference type="CDD" id="cd19410">
    <property type="entry name" value="HK9-like_sensor"/>
    <property type="match status" value="1"/>
</dbReference>
<evidence type="ECO:0000259" key="8">
    <source>
        <dbReference type="PROSITE" id="PS50109"/>
    </source>
</evidence>
<dbReference type="InterPro" id="IPR003594">
    <property type="entry name" value="HATPase_dom"/>
</dbReference>
<dbReference type="SUPFAM" id="SSF55874">
    <property type="entry name" value="ATPase domain of HSP90 chaperone/DNA topoisomerase II/histidine kinase"/>
    <property type="match status" value="1"/>
</dbReference>
<dbReference type="Pfam" id="PF00512">
    <property type="entry name" value="HisKA"/>
    <property type="match status" value="1"/>
</dbReference>
<dbReference type="InterPro" id="IPR000700">
    <property type="entry name" value="PAS-assoc_C"/>
</dbReference>
<dbReference type="CDD" id="cd00082">
    <property type="entry name" value="HisKA"/>
    <property type="match status" value="1"/>
</dbReference>
<dbReference type="Pfam" id="PF13426">
    <property type="entry name" value="PAS_9"/>
    <property type="match status" value="1"/>
</dbReference>
<dbReference type="PROSITE" id="PS50109">
    <property type="entry name" value="HIS_KIN"/>
    <property type="match status" value="1"/>
</dbReference>
<sequence>MRRVANYLVASILLTLLSGAIKYYNVAEKKETTQLLNHAHEVIHESYSLLTTLLDAETGQRGFVLTGDSSYLLPYETAIAIVDAKVNTLSSLTDDNPVMSDLFHRDIVPLVQQKRQELRKSLTLLQTQGQAATVAFIKNDSGKISMDHLRSALDRIRDYEDTQLNLRNNRLRTIYFINDTIHYASFFLISLVSGYALYVLLLQNRRNRELLTGLHEANRTLEQKVHDRTLELEKKNHLTEKLNKDIQENFEELESFYDALQTSSAFAEDTLREIRDLYDNAPCGYHSLAADGTLQRMNATELNWLGYTREEVVGKLKFKNLITPTSARLFDKKFQTFKQQGEIRNLEFEMQRKDGTCFPVLINATAIYNAQGEYISSRSAVIDLTERKKLELQLLDANAVLIRLNEEKNHFLGIATHDLKSPLNGVLGLINLIKMQAHNLTADQLQYLRMMEDSSINMQMLIKNLLDINRIEQGLNTVNKEYVAISALLKKQYQVFRESAQKKNISLILQDHVPDFHFHTDPEMLSRILENLISNAIKFSPSYREVAISVIRTETYIRFEVLDQGPGISKQDREKLFGKFQRLSARPTAGESSSGLGLSIVKELVNALNGNIVVESDENRGSKFIVELPL</sequence>
<evidence type="ECO:0000256" key="4">
    <source>
        <dbReference type="ARBA" id="ARBA00022679"/>
    </source>
</evidence>
<evidence type="ECO:0000256" key="3">
    <source>
        <dbReference type="ARBA" id="ARBA00022553"/>
    </source>
</evidence>
<dbReference type="InterPro" id="IPR035965">
    <property type="entry name" value="PAS-like_dom_sf"/>
</dbReference>
<dbReference type="NCBIfam" id="TIGR00229">
    <property type="entry name" value="sensory_box"/>
    <property type="match status" value="1"/>
</dbReference>
<organism evidence="11 12">
    <name type="scientific">Chryseolinea lacunae</name>
    <dbReference type="NCBI Taxonomy" id="2801331"/>
    <lineage>
        <taxon>Bacteria</taxon>
        <taxon>Pseudomonadati</taxon>
        <taxon>Bacteroidota</taxon>
        <taxon>Cytophagia</taxon>
        <taxon>Cytophagales</taxon>
        <taxon>Fulvivirgaceae</taxon>
        <taxon>Chryseolinea</taxon>
    </lineage>
</organism>
<keyword evidence="5" id="KW-0418">Kinase</keyword>
<evidence type="ECO:0000256" key="6">
    <source>
        <dbReference type="ARBA" id="ARBA00023012"/>
    </source>
</evidence>
<dbReference type="InterPro" id="IPR003661">
    <property type="entry name" value="HisK_dim/P_dom"/>
</dbReference>
<evidence type="ECO:0000313" key="11">
    <source>
        <dbReference type="EMBL" id="MBL0741253.1"/>
    </source>
</evidence>
<keyword evidence="7" id="KW-1133">Transmembrane helix</keyword>
<dbReference type="SUPFAM" id="SSF55785">
    <property type="entry name" value="PYP-like sensor domain (PAS domain)"/>
    <property type="match status" value="1"/>
</dbReference>
<dbReference type="InterPro" id="IPR005467">
    <property type="entry name" value="His_kinase_dom"/>
</dbReference>
<dbReference type="Gene3D" id="1.10.287.130">
    <property type="match status" value="1"/>
</dbReference>
<dbReference type="PROSITE" id="PS50112">
    <property type="entry name" value="PAS"/>
    <property type="match status" value="1"/>
</dbReference>
<dbReference type="CDD" id="cd00075">
    <property type="entry name" value="HATPase"/>
    <property type="match status" value="1"/>
</dbReference>
<dbReference type="Gene3D" id="3.30.565.10">
    <property type="entry name" value="Histidine kinase-like ATPase, C-terminal domain"/>
    <property type="match status" value="1"/>
</dbReference>
<dbReference type="SMART" id="SM00387">
    <property type="entry name" value="HATPase_c"/>
    <property type="match status" value="1"/>
</dbReference>
<dbReference type="SMART" id="SM00091">
    <property type="entry name" value="PAS"/>
    <property type="match status" value="1"/>
</dbReference>
<feature type="transmembrane region" description="Helical" evidence="7">
    <location>
        <begin position="181"/>
        <end position="201"/>
    </location>
</feature>
<dbReference type="Proteomes" id="UP000613030">
    <property type="component" value="Unassembled WGS sequence"/>
</dbReference>
<dbReference type="SMART" id="SM00388">
    <property type="entry name" value="HisKA"/>
    <property type="match status" value="1"/>
</dbReference>
<feature type="domain" description="PAC" evidence="10">
    <location>
        <begin position="344"/>
        <end position="396"/>
    </location>
</feature>
<evidence type="ECO:0000256" key="7">
    <source>
        <dbReference type="SAM" id="Phobius"/>
    </source>
</evidence>
<dbReference type="SMART" id="SM00086">
    <property type="entry name" value="PAC"/>
    <property type="match status" value="1"/>
</dbReference>
<dbReference type="Pfam" id="PF02518">
    <property type="entry name" value="HATPase_c"/>
    <property type="match status" value="1"/>
</dbReference>
<keyword evidence="6" id="KW-0902">Two-component regulatory system</keyword>
<evidence type="ECO:0000259" key="9">
    <source>
        <dbReference type="PROSITE" id="PS50112"/>
    </source>
</evidence>
<evidence type="ECO:0000256" key="2">
    <source>
        <dbReference type="ARBA" id="ARBA00012438"/>
    </source>
</evidence>
<dbReference type="PANTHER" id="PTHR43711">
    <property type="entry name" value="TWO-COMPONENT HISTIDINE KINASE"/>
    <property type="match status" value="1"/>
</dbReference>
<dbReference type="InterPro" id="IPR001610">
    <property type="entry name" value="PAC"/>
</dbReference>
<dbReference type="PROSITE" id="PS50113">
    <property type="entry name" value="PAC"/>
    <property type="match status" value="1"/>
</dbReference>
<evidence type="ECO:0000256" key="1">
    <source>
        <dbReference type="ARBA" id="ARBA00000085"/>
    </source>
</evidence>
<dbReference type="Gene3D" id="3.30.450.20">
    <property type="entry name" value="PAS domain"/>
    <property type="match status" value="1"/>
</dbReference>
<dbReference type="EC" id="2.7.13.3" evidence="2"/>
<dbReference type="InterPro" id="IPR007891">
    <property type="entry name" value="CHASE3"/>
</dbReference>
<keyword evidence="4" id="KW-0808">Transferase</keyword>